<dbReference type="AlphaFoldDB" id="A0A167K073"/>
<dbReference type="STRING" id="1330018.A0A167K073"/>
<proteinExistence type="predicted"/>
<dbReference type="Gene3D" id="3.40.50.300">
    <property type="entry name" value="P-loop containing nucleotide triphosphate hydrolases"/>
    <property type="match status" value="1"/>
</dbReference>
<dbReference type="InterPro" id="IPR027417">
    <property type="entry name" value="P-loop_NTPase"/>
</dbReference>
<sequence length="825" mass="91427">MSRQDSSSKIWESTGAVVQMWTDIIAFFRQQVCYNRIQSLMKRLQIQHDIKRLNERLSDVMRGVNLSLLETIQSSQQGKAAQEPGTAVKSKPAARSTSAYSLDFALPPNPQILFGRSDEVELLVKSLMRTEATHLAILGPGGIGKTAVATAVLHDVRIIDRFSPYRVFVSCEGLASAEGIIATLARFLKLSGQSDPRNAILLHLLFLRVPILLVLDNLESAWDTTEQAMVEEFLEELANIGHLSLVVTMRGTVRPARVDWTLPVISALQPLDLEAARQIFVCVSHQTRDEEELDTLLNLLDGLPLAITLMAHQGQILSAKELLQTYDKEQTRLLRRGRNRRLTSLEVSIEVSLNSLTMQEDPQASNLLSIMCLLPDGMEATALPPALPSMEQVRQATQTLLRVALIIPDMQRVRVLSPIRDFILLHYQPSGPPLDELRRHFMNMTFNADNIGTGLSMQAVTTLSTEFNNINSVLLHFWRTFPNENQPEFPLAATLHLAKFTNTAHYSNCMQLLGEAKLRLEAIPHAHGVAQCIQSIGDTLYTLDRYEESIACLEEAKASLVAEGDLSSAAQCSRNIGDALLMLDRYDEALPKLEQASSVLATHGDRLGAAQCSQSVGEALRMLTRYDEAIVKLEEAKASFESIGFSMGAASCMRSLADILRMQKRYDAAVFTLKQAKATFDACGHRLGATQCVQIMGNVLRMTGRYEEAEPTLQEAKKAFELIGDRGGAARITRSLGEVLRKMGRTDEAIATLEEAEATFDALRDRRGVAQSKEILGAIFLEEHRNAEAEANLSQAMKIFDDIGNERNVEACRQKLVELHSRSPA</sequence>
<dbReference type="PANTHER" id="PTHR47691:SF3">
    <property type="entry name" value="HTH-TYPE TRANSCRIPTIONAL REGULATOR RV0890C-RELATED"/>
    <property type="match status" value="1"/>
</dbReference>
<dbReference type="InterPro" id="IPR011990">
    <property type="entry name" value="TPR-like_helical_dom_sf"/>
</dbReference>
<protein>
    <submittedName>
        <fullName evidence="3">TPR-like protein</fullName>
    </submittedName>
</protein>
<dbReference type="EMBL" id="KV417297">
    <property type="protein sequence ID" value="KZO94118.1"/>
    <property type="molecule type" value="Genomic_DNA"/>
</dbReference>
<evidence type="ECO:0000256" key="1">
    <source>
        <dbReference type="SAM" id="Coils"/>
    </source>
</evidence>
<evidence type="ECO:0000259" key="2">
    <source>
        <dbReference type="Pfam" id="PF00931"/>
    </source>
</evidence>
<dbReference type="OrthoDB" id="1534087at2759"/>
<accession>A0A167K073</accession>
<organism evidence="3 4">
    <name type="scientific">Calocera viscosa (strain TUFC12733)</name>
    <dbReference type="NCBI Taxonomy" id="1330018"/>
    <lineage>
        <taxon>Eukaryota</taxon>
        <taxon>Fungi</taxon>
        <taxon>Dikarya</taxon>
        <taxon>Basidiomycota</taxon>
        <taxon>Agaricomycotina</taxon>
        <taxon>Dacrymycetes</taxon>
        <taxon>Dacrymycetales</taxon>
        <taxon>Dacrymycetaceae</taxon>
        <taxon>Calocera</taxon>
    </lineage>
</organism>
<gene>
    <name evidence="3" type="ORF">CALVIDRAFT_234701</name>
</gene>
<name>A0A167K073_CALVF</name>
<dbReference type="Gene3D" id="1.25.40.10">
    <property type="entry name" value="Tetratricopeptide repeat domain"/>
    <property type="match status" value="2"/>
</dbReference>
<feature type="domain" description="NB-ARC" evidence="2">
    <location>
        <begin position="118"/>
        <end position="226"/>
    </location>
</feature>
<dbReference type="SMART" id="SM00028">
    <property type="entry name" value="TPR"/>
    <property type="match status" value="7"/>
</dbReference>
<dbReference type="InterPro" id="IPR002182">
    <property type="entry name" value="NB-ARC"/>
</dbReference>
<keyword evidence="1" id="KW-0175">Coiled coil</keyword>
<dbReference type="Proteomes" id="UP000076738">
    <property type="component" value="Unassembled WGS sequence"/>
</dbReference>
<reference evidence="3 4" key="1">
    <citation type="journal article" date="2016" name="Mol. Biol. Evol.">
        <title>Comparative Genomics of Early-Diverging Mushroom-Forming Fungi Provides Insights into the Origins of Lignocellulose Decay Capabilities.</title>
        <authorList>
            <person name="Nagy L.G."/>
            <person name="Riley R."/>
            <person name="Tritt A."/>
            <person name="Adam C."/>
            <person name="Daum C."/>
            <person name="Floudas D."/>
            <person name="Sun H."/>
            <person name="Yadav J.S."/>
            <person name="Pangilinan J."/>
            <person name="Larsson K.H."/>
            <person name="Matsuura K."/>
            <person name="Barry K."/>
            <person name="Labutti K."/>
            <person name="Kuo R."/>
            <person name="Ohm R.A."/>
            <person name="Bhattacharya S.S."/>
            <person name="Shirouzu T."/>
            <person name="Yoshinaga Y."/>
            <person name="Martin F.M."/>
            <person name="Grigoriev I.V."/>
            <person name="Hibbett D.S."/>
        </authorList>
    </citation>
    <scope>NUCLEOTIDE SEQUENCE [LARGE SCALE GENOMIC DNA]</scope>
    <source>
        <strain evidence="3 4">TUFC12733</strain>
    </source>
</reference>
<dbReference type="InterPro" id="IPR019734">
    <property type="entry name" value="TPR_rpt"/>
</dbReference>
<evidence type="ECO:0000313" key="3">
    <source>
        <dbReference type="EMBL" id="KZO94118.1"/>
    </source>
</evidence>
<dbReference type="SUPFAM" id="SSF52540">
    <property type="entry name" value="P-loop containing nucleoside triphosphate hydrolases"/>
    <property type="match status" value="1"/>
</dbReference>
<feature type="coiled-coil region" evidence="1">
    <location>
        <begin position="746"/>
        <end position="773"/>
    </location>
</feature>
<dbReference type="GO" id="GO:0043531">
    <property type="term" value="F:ADP binding"/>
    <property type="evidence" value="ECO:0007669"/>
    <property type="project" value="InterPro"/>
</dbReference>
<dbReference type="PANTHER" id="PTHR47691">
    <property type="entry name" value="REGULATOR-RELATED"/>
    <property type="match status" value="1"/>
</dbReference>
<keyword evidence="4" id="KW-1185">Reference proteome</keyword>
<dbReference type="Pfam" id="PF00931">
    <property type="entry name" value="NB-ARC"/>
    <property type="match status" value="1"/>
</dbReference>
<dbReference type="SUPFAM" id="SSF48452">
    <property type="entry name" value="TPR-like"/>
    <property type="match status" value="2"/>
</dbReference>
<dbReference type="Pfam" id="PF13424">
    <property type="entry name" value="TPR_12"/>
    <property type="match status" value="3"/>
</dbReference>
<evidence type="ECO:0000313" key="4">
    <source>
        <dbReference type="Proteomes" id="UP000076738"/>
    </source>
</evidence>